<feature type="chain" id="PRO_5015738304" description="Secreted protein" evidence="1">
    <location>
        <begin position="25"/>
        <end position="86"/>
    </location>
</feature>
<gene>
    <name evidence="2" type="ORF">GQ55_9G271600</name>
</gene>
<feature type="signal peptide" evidence="1">
    <location>
        <begin position="1"/>
        <end position="24"/>
    </location>
</feature>
<keyword evidence="3" id="KW-1185">Reference proteome</keyword>
<proteinExistence type="predicted"/>
<evidence type="ECO:0000313" key="2">
    <source>
        <dbReference type="EMBL" id="PUZ39247.1"/>
    </source>
</evidence>
<evidence type="ECO:0000313" key="3">
    <source>
        <dbReference type="Proteomes" id="UP000244336"/>
    </source>
</evidence>
<dbReference type="EMBL" id="CM009757">
    <property type="protein sequence ID" value="PUZ39247.1"/>
    <property type="molecule type" value="Genomic_DNA"/>
</dbReference>
<evidence type="ECO:0000256" key="1">
    <source>
        <dbReference type="SAM" id="SignalP"/>
    </source>
</evidence>
<dbReference type="AlphaFoldDB" id="A0A2T7C7E6"/>
<keyword evidence="1" id="KW-0732">Signal</keyword>
<protein>
    <recommendedName>
        <fullName evidence="4">Secreted protein</fullName>
    </recommendedName>
</protein>
<evidence type="ECO:0008006" key="4">
    <source>
        <dbReference type="Google" id="ProtNLM"/>
    </source>
</evidence>
<accession>A0A2T7C7E6</accession>
<sequence length="86" mass="9642">MVCGKTLLSLVSLRVLLEVNKGNAYSTTALSDNRPDNFLTLSNLSTETAPDLLQFSKVSLGRIHGFRFFQVKSAQLRELRLPFPMK</sequence>
<dbReference type="Proteomes" id="UP000244336">
    <property type="component" value="Chromosome 9"/>
</dbReference>
<dbReference type="Gramene" id="PUZ39247">
    <property type="protein sequence ID" value="PUZ39247"/>
    <property type="gene ID" value="GQ55_9G271600"/>
</dbReference>
<organism evidence="2 3">
    <name type="scientific">Panicum hallii var. hallii</name>
    <dbReference type="NCBI Taxonomy" id="1504633"/>
    <lineage>
        <taxon>Eukaryota</taxon>
        <taxon>Viridiplantae</taxon>
        <taxon>Streptophyta</taxon>
        <taxon>Embryophyta</taxon>
        <taxon>Tracheophyta</taxon>
        <taxon>Spermatophyta</taxon>
        <taxon>Magnoliopsida</taxon>
        <taxon>Liliopsida</taxon>
        <taxon>Poales</taxon>
        <taxon>Poaceae</taxon>
        <taxon>PACMAD clade</taxon>
        <taxon>Panicoideae</taxon>
        <taxon>Panicodae</taxon>
        <taxon>Paniceae</taxon>
        <taxon>Panicinae</taxon>
        <taxon>Panicum</taxon>
        <taxon>Panicum sect. Panicum</taxon>
    </lineage>
</organism>
<reference evidence="2 3" key="1">
    <citation type="submission" date="2018-04" db="EMBL/GenBank/DDBJ databases">
        <title>WGS assembly of Panicum hallii var. hallii HAL2.</title>
        <authorList>
            <person name="Lovell J."/>
            <person name="Jenkins J."/>
            <person name="Lowry D."/>
            <person name="Mamidi S."/>
            <person name="Sreedasyam A."/>
            <person name="Weng X."/>
            <person name="Barry K."/>
            <person name="Bonette J."/>
            <person name="Campitelli B."/>
            <person name="Daum C."/>
            <person name="Gordon S."/>
            <person name="Gould B."/>
            <person name="Lipzen A."/>
            <person name="MacQueen A."/>
            <person name="Palacio-Mejia J."/>
            <person name="Plott C."/>
            <person name="Shakirov E."/>
            <person name="Shu S."/>
            <person name="Yoshinaga Y."/>
            <person name="Zane M."/>
            <person name="Rokhsar D."/>
            <person name="Grimwood J."/>
            <person name="Schmutz J."/>
            <person name="Juenger T."/>
        </authorList>
    </citation>
    <scope>NUCLEOTIDE SEQUENCE [LARGE SCALE GENOMIC DNA]</scope>
    <source>
        <strain evidence="3">cv. HAL2</strain>
    </source>
</reference>
<name>A0A2T7C7E6_9POAL</name>